<accession>A0A7J5TYL4</accession>
<dbReference type="PANTHER" id="PTHR30615:SF8">
    <property type="entry name" value="UPF0047 PROTEIN C4A8.02C"/>
    <property type="match status" value="1"/>
</dbReference>
<protein>
    <submittedName>
        <fullName evidence="2">YjbQ family protein</fullName>
    </submittedName>
</protein>
<comment type="caution">
    <text evidence="2">The sequence shown here is derived from an EMBL/GenBank/DDBJ whole genome shotgun (WGS) entry which is preliminary data.</text>
</comment>
<gene>
    <name evidence="2" type="ORF">F5984_13730</name>
</gene>
<evidence type="ECO:0000313" key="3">
    <source>
        <dbReference type="Proteomes" id="UP000488299"/>
    </source>
</evidence>
<dbReference type="NCBIfam" id="TIGR00149">
    <property type="entry name" value="TIGR00149_YjbQ"/>
    <property type="match status" value="1"/>
</dbReference>
<reference evidence="2 3" key="1">
    <citation type="submission" date="2019-10" db="EMBL/GenBank/DDBJ databases">
        <title>Rudanella paleaurantiibacter sp. nov., isolated from sludge.</title>
        <authorList>
            <person name="Xu S.Q."/>
        </authorList>
    </citation>
    <scope>NUCLEOTIDE SEQUENCE [LARGE SCALE GENOMIC DNA]</scope>
    <source>
        <strain evidence="2 3">HX-22-17</strain>
    </source>
</reference>
<organism evidence="2 3">
    <name type="scientific">Rudanella paleaurantiibacter</name>
    <dbReference type="NCBI Taxonomy" id="2614655"/>
    <lineage>
        <taxon>Bacteria</taxon>
        <taxon>Pseudomonadati</taxon>
        <taxon>Bacteroidota</taxon>
        <taxon>Cytophagia</taxon>
        <taxon>Cytophagales</taxon>
        <taxon>Cytophagaceae</taxon>
        <taxon>Rudanella</taxon>
    </lineage>
</organism>
<dbReference type="InterPro" id="IPR035917">
    <property type="entry name" value="YjbQ-like_sf"/>
</dbReference>
<dbReference type="Gene3D" id="2.60.120.460">
    <property type="entry name" value="YjbQ-like"/>
    <property type="match status" value="1"/>
</dbReference>
<dbReference type="RefSeq" id="WP_152124826.1">
    <property type="nucleotide sequence ID" value="NZ_WELI01000005.1"/>
</dbReference>
<dbReference type="InterPro" id="IPR001602">
    <property type="entry name" value="UPF0047_YjbQ-like"/>
</dbReference>
<dbReference type="AlphaFoldDB" id="A0A7J5TYL4"/>
<comment type="similarity">
    <text evidence="1">Belongs to the UPF0047 family.</text>
</comment>
<evidence type="ECO:0000256" key="1">
    <source>
        <dbReference type="ARBA" id="ARBA00005534"/>
    </source>
</evidence>
<proteinExistence type="inferred from homology"/>
<evidence type="ECO:0000313" key="2">
    <source>
        <dbReference type="EMBL" id="KAB7730228.1"/>
    </source>
</evidence>
<dbReference type="Proteomes" id="UP000488299">
    <property type="component" value="Unassembled WGS sequence"/>
</dbReference>
<dbReference type="Pfam" id="PF01894">
    <property type="entry name" value="YjbQ"/>
    <property type="match status" value="1"/>
</dbReference>
<name>A0A7J5TYL4_9BACT</name>
<sequence length="146" mass="16715">MPFFQKTIRLQPYPRGFHLITRTVEREFLELQQLRVGMLQVFIQHTSASLTINENADPTVRQDFETHFNKMVPERAPYYKHNYEGDDDMPAHLKAALLGHSVLIPITNGQLNLGIWQGIYLGEHRDRGGSRTLVLTAWGELSGENG</sequence>
<keyword evidence="3" id="KW-1185">Reference proteome</keyword>
<dbReference type="SUPFAM" id="SSF111038">
    <property type="entry name" value="YjbQ-like"/>
    <property type="match status" value="1"/>
</dbReference>
<dbReference type="EMBL" id="WELI01000005">
    <property type="protein sequence ID" value="KAB7730228.1"/>
    <property type="molecule type" value="Genomic_DNA"/>
</dbReference>
<dbReference type="PANTHER" id="PTHR30615">
    <property type="entry name" value="UNCHARACTERIZED PROTEIN YJBQ-RELATED"/>
    <property type="match status" value="1"/>
</dbReference>
<dbReference type="PIRSF" id="PIRSF004681">
    <property type="entry name" value="UCP004681"/>
    <property type="match status" value="1"/>
</dbReference>